<dbReference type="EMBL" id="MLAK01000421">
    <property type="protein sequence ID" value="OHT14161.1"/>
    <property type="molecule type" value="Genomic_DNA"/>
</dbReference>
<evidence type="ECO:0000313" key="2">
    <source>
        <dbReference type="Proteomes" id="UP000179807"/>
    </source>
</evidence>
<dbReference type="Proteomes" id="UP000179807">
    <property type="component" value="Unassembled WGS sequence"/>
</dbReference>
<keyword evidence="2" id="KW-1185">Reference proteome</keyword>
<organism evidence="1 2">
    <name type="scientific">Tritrichomonas foetus</name>
    <dbReference type="NCBI Taxonomy" id="1144522"/>
    <lineage>
        <taxon>Eukaryota</taxon>
        <taxon>Metamonada</taxon>
        <taxon>Parabasalia</taxon>
        <taxon>Tritrichomonadida</taxon>
        <taxon>Tritrichomonadidae</taxon>
        <taxon>Tritrichomonas</taxon>
    </lineage>
</organism>
<name>A0A1J4KS90_9EUKA</name>
<dbReference type="VEuPathDB" id="TrichDB:TRFO_03217"/>
<dbReference type="RefSeq" id="XP_068367297.1">
    <property type="nucleotide sequence ID" value="XM_068491159.1"/>
</dbReference>
<dbReference type="GeneID" id="94825863"/>
<sequence>MNIKFNEEVNLDQNLTIKALIIPHEMAISSEIKDGDQTKVQYNHKFELIKHFSETLVWQPFTHISNVIYIILKKRRFIISELSYKYSTDCKDTKISNLSKKSTLSIYSESPIYFPLKFYTTTAHSEKIKFHFKYLTEGKYKDVDAILNLKTVQPFILDTQSTSRIGSIGVLCNAMITNVMNISAYNVKISVKHEPFFISLDENDDNFEENNNLSINYSLDSSENFSKSEDNSEKFIDSNENLLKSEDSSEALLLNSNDSLKRSSGIFDTTLYKNVIHKIPTNNTYSKVFQYEFSPNMTFPKGNKNVGSLSVRFSISDIDINSYRDRRYEITFPNCFQIHFEATDDFPLTMEMIGSPQAFDVLKPFIVKVAVHNSSEEQEIEFALDAISNPEKYLVPYGQHLNKGKIGPGESTRFDMSFVGVKQGLLQYPPFWIEISDGRKKMLEQDGGVFIVKDASVLHE</sequence>
<comment type="caution">
    <text evidence="1">The sequence shown here is derived from an EMBL/GenBank/DDBJ whole genome shotgun (WGS) entry which is preliminary data.</text>
</comment>
<dbReference type="AlphaFoldDB" id="A0A1J4KS90"/>
<dbReference type="OrthoDB" id="10648524at2759"/>
<gene>
    <name evidence="1" type="ORF">TRFO_03217</name>
</gene>
<protein>
    <submittedName>
        <fullName evidence="1">Uncharacterized protein</fullName>
    </submittedName>
</protein>
<accession>A0A1J4KS90</accession>
<reference evidence="1" key="1">
    <citation type="submission" date="2016-10" db="EMBL/GenBank/DDBJ databases">
        <authorList>
            <person name="Benchimol M."/>
            <person name="Almeida L.G."/>
            <person name="Vasconcelos A.T."/>
            <person name="Perreira-Neves A."/>
            <person name="Rosa I.A."/>
            <person name="Tasca T."/>
            <person name="Bogo M.R."/>
            <person name="de Souza W."/>
        </authorList>
    </citation>
    <scope>NUCLEOTIDE SEQUENCE [LARGE SCALE GENOMIC DNA]</scope>
    <source>
        <strain evidence="1">K</strain>
    </source>
</reference>
<evidence type="ECO:0000313" key="1">
    <source>
        <dbReference type="EMBL" id="OHT14161.1"/>
    </source>
</evidence>
<proteinExistence type="predicted"/>